<dbReference type="Pfam" id="PF02836">
    <property type="entry name" value="Glyco_hydro_2_C"/>
    <property type="match status" value="1"/>
</dbReference>
<dbReference type="Proteomes" id="UP000681722">
    <property type="component" value="Unassembled WGS sequence"/>
</dbReference>
<sequence>MSCGGVYEKDYFYQLADEYGIMIWQDFMFACSLLSNGYRADIFYDRYPTNIEFLKNVQDEVVYQVGRLNHHPSIVIWSGNNENELIIRYWPFSTNVDRVIHEADYRLLYVFLIRAIVQQLDQSRPFIASSPSNGVESEQDENYIAQNPNDSKYGDVHYYNYTVDSWNPSVYPIARFLSETGVQSLPSLESWLQVTNDSAEWNYSSRLMLHRQHHPDGMEQML</sequence>
<dbReference type="OrthoDB" id="2866996at2759"/>
<name>A0A815VE11_9BILA</name>
<comment type="caution">
    <text evidence="3">The sequence shown here is derived from an EMBL/GenBank/DDBJ whole genome shotgun (WGS) entry which is preliminary data.</text>
</comment>
<dbReference type="EMBL" id="CAJOBC010090768">
    <property type="protein sequence ID" value="CAF4394292.1"/>
    <property type="molecule type" value="Genomic_DNA"/>
</dbReference>
<dbReference type="PANTHER" id="PTHR43730">
    <property type="entry name" value="BETA-MANNOSIDASE"/>
    <property type="match status" value="1"/>
</dbReference>
<keyword evidence="1" id="KW-0378">Hydrolase</keyword>
<accession>A0A815VE11</accession>
<dbReference type="GO" id="GO:0006516">
    <property type="term" value="P:glycoprotein catabolic process"/>
    <property type="evidence" value="ECO:0007669"/>
    <property type="project" value="TreeGrafter"/>
</dbReference>
<proteinExistence type="predicted"/>
<organism evidence="3 5">
    <name type="scientific">Didymodactylos carnosus</name>
    <dbReference type="NCBI Taxonomy" id="1234261"/>
    <lineage>
        <taxon>Eukaryota</taxon>
        <taxon>Metazoa</taxon>
        <taxon>Spiralia</taxon>
        <taxon>Gnathifera</taxon>
        <taxon>Rotifera</taxon>
        <taxon>Eurotatoria</taxon>
        <taxon>Bdelloidea</taxon>
        <taxon>Philodinida</taxon>
        <taxon>Philodinidae</taxon>
        <taxon>Didymodactylos</taxon>
    </lineage>
</organism>
<dbReference type="AlphaFoldDB" id="A0A815VE11"/>
<evidence type="ECO:0000259" key="2">
    <source>
        <dbReference type="Pfam" id="PF02836"/>
    </source>
</evidence>
<dbReference type="InterPro" id="IPR050887">
    <property type="entry name" value="Beta-mannosidase_GH2"/>
</dbReference>
<reference evidence="3" key="1">
    <citation type="submission" date="2021-02" db="EMBL/GenBank/DDBJ databases">
        <authorList>
            <person name="Nowell W R."/>
        </authorList>
    </citation>
    <scope>NUCLEOTIDE SEQUENCE</scope>
</reference>
<evidence type="ECO:0000256" key="1">
    <source>
        <dbReference type="ARBA" id="ARBA00023295"/>
    </source>
</evidence>
<evidence type="ECO:0000313" key="5">
    <source>
        <dbReference type="Proteomes" id="UP000663829"/>
    </source>
</evidence>
<evidence type="ECO:0000313" key="4">
    <source>
        <dbReference type="EMBL" id="CAF4394292.1"/>
    </source>
</evidence>
<keyword evidence="1" id="KW-0326">Glycosidase</keyword>
<dbReference type="GO" id="GO:0005975">
    <property type="term" value="P:carbohydrate metabolic process"/>
    <property type="evidence" value="ECO:0007669"/>
    <property type="project" value="InterPro"/>
</dbReference>
<dbReference type="SUPFAM" id="SSF51445">
    <property type="entry name" value="(Trans)glycosidases"/>
    <property type="match status" value="1"/>
</dbReference>
<dbReference type="Proteomes" id="UP000663829">
    <property type="component" value="Unassembled WGS sequence"/>
</dbReference>
<gene>
    <name evidence="3" type="ORF">GPM918_LOCUS38253</name>
    <name evidence="4" type="ORF">SRO942_LOCUS39067</name>
</gene>
<dbReference type="PANTHER" id="PTHR43730:SF1">
    <property type="entry name" value="BETA-MANNOSIDASE"/>
    <property type="match status" value="1"/>
</dbReference>
<dbReference type="GO" id="GO:0004567">
    <property type="term" value="F:beta-mannosidase activity"/>
    <property type="evidence" value="ECO:0007669"/>
    <property type="project" value="TreeGrafter"/>
</dbReference>
<dbReference type="InterPro" id="IPR017853">
    <property type="entry name" value="GH"/>
</dbReference>
<dbReference type="EMBL" id="CAJNOQ010025166">
    <property type="protein sequence ID" value="CAF1534599.1"/>
    <property type="molecule type" value="Genomic_DNA"/>
</dbReference>
<protein>
    <recommendedName>
        <fullName evidence="2">Glycoside hydrolase family 2 catalytic domain-containing protein</fullName>
    </recommendedName>
</protein>
<evidence type="ECO:0000313" key="3">
    <source>
        <dbReference type="EMBL" id="CAF1534599.1"/>
    </source>
</evidence>
<dbReference type="InterPro" id="IPR006103">
    <property type="entry name" value="Glyco_hydro_2_cat"/>
</dbReference>
<dbReference type="Gene3D" id="3.20.20.80">
    <property type="entry name" value="Glycosidases"/>
    <property type="match status" value="1"/>
</dbReference>
<keyword evidence="5" id="KW-1185">Reference proteome</keyword>
<feature type="domain" description="Glycoside hydrolase family 2 catalytic" evidence="2">
    <location>
        <begin position="10"/>
        <end position="126"/>
    </location>
</feature>